<protein>
    <recommendedName>
        <fullName evidence="4">2-phosphoxylose phosphatase 1</fullName>
    </recommendedName>
    <alternativeName>
        <fullName evidence="5">Acid phosphatase-like protein 2</fullName>
    </alternativeName>
</protein>
<sequence length="420" mass="47409">MPVVSSYILRLTLQHRALYCYLILSLWILILLGVMYRYIGLENDSLNLLKYHTTEINGAPSTRNLFPFFKLPAIIKVCNPYQGIVAGSEGCNDKRYILEGLLILIRHGDRGPLTHVQNISSVNCVGPYDPLYTEFESYIDNITGTSALSQLLGTFHGIPPLPGIECGLGLLTRIGASQLLATGKALRNVYKNLFHINSSLVKEEIKAYSTRYRRTLQSALAFLFTFLNIEHFQKVTLQEAPSLSFCFDDCACPAADHYHRKFVLETYHHLRTHPSILNLVKSSSSVVYEFTDRKISTDPHALKDALLTYVCHGANLPCADIYSVPESCIKMEHINSLFNYIDWETKVISKSENLRRECLLRAYGLLKNIISHLLRIVSEKRPRIVLYSGHDKTLSYLATALGVTGKVSSPQYASRLIFEV</sequence>
<comment type="catalytic activity">
    <reaction evidence="3">
        <text>3-O-[beta-D-GlcA-(1-&gt;3)-beta-D-Gal-(1-&gt;3)-beta-D-Gal-(1-&gt;4)-beta-D-2-O-P-Xyl]-L-seryl-[protein] + H2O = 3-O-(beta-D-GlcA-(1-&gt;3)-beta-D-Gal-(1-&gt;3)-beta-D-Gal-(1-&gt;4)-beta-D-Xyl)-L-seryl-[protein] + phosphate</text>
        <dbReference type="Rhea" id="RHEA:56512"/>
        <dbReference type="Rhea" id="RHEA-COMP:12573"/>
        <dbReference type="Rhea" id="RHEA-COMP:14559"/>
        <dbReference type="ChEBI" id="CHEBI:15377"/>
        <dbReference type="ChEBI" id="CHEBI:43474"/>
        <dbReference type="ChEBI" id="CHEBI:132093"/>
        <dbReference type="ChEBI" id="CHEBI:140495"/>
    </reaction>
</comment>
<dbReference type="CDD" id="cd07061">
    <property type="entry name" value="HP_HAP_like"/>
    <property type="match status" value="1"/>
</dbReference>
<dbReference type="OMA" id="SRMFDDK"/>
<dbReference type="FunCoup" id="T1ID20">
    <property type="interactions" value="69"/>
</dbReference>
<dbReference type="SUPFAM" id="SSF53254">
    <property type="entry name" value="Phosphoglycerate mutase-like"/>
    <property type="match status" value="1"/>
</dbReference>
<evidence type="ECO:0000256" key="3">
    <source>
        <dbReference type="ARBA" id="ARBA00036311"/>
    </source>
</evidence>
<name>T1ID20_RHOPR</name>
<evidence type="ECO:0000256" key="5">
    <source>
        <dbReference type="ARBA" id="ARBA00041499"/>
    </source>
</evidence>
<dbReference type="AlphaFoldDB" id="T1ID20"/>
<dbReference type="InParanoid" id="T1ID20"/>
<organism evidence="6 7">
    <name type="scientific">Rhodnius prolixus</name>
    <name type="common">Triatomid bug</name>
    <dbReference type="NCBI Taxonomy" id="13249"/>
    <lineage>
        <taxon>Eukaryota</taxon>
        <taxon>Metazoa</taxon>
        <taxon>Ecdysozoa</taxon>
        <taxon>Arthropoda</taxon>
        <taxon>Hexapoda</taxon>
        <taxon>Insecta</taxon>
        <taxon>Pterygota</taxon>
        <taxon>Neoptera</taxon>
        <taxon>Paraneoptera</taxon>
        <taxon>Hemiptera</taxon>
        <taxon>Heteroptera</taxon>
        <taxon>Panheteroptera</taxon>
        <taxon>Cimicomorpha</taxon>
        <taxon>Reduviidae</taxon>
        <taxon>Triatominae</taxon>
        <taxon>Rhodnius</taxon>
    </lineage>
</organism>
<dbReference type="GO" id="GO:0006024">
    <property type="term" value="P:glycosaminoglycan biosynthetic process"/>
    <property type="evidence" value="ECO:0007669"/>
    <property type="project" value="TreeGrafter"/>
</dbReference>
<evidence type="ECO:0000313" key="6">
    <source>
        <dbReference type="EnsemblMetazoa" id="RPRC014190-PA"/>
    </source>
</evidence>
<dbReference type="GO" id="GO:0016791">
    <property type="term" value="F:phosphatase activity"/>
    <property type="evidence" value="ECO:0007669"/>
    <property type="project" value="UniProtKB-ARBA"/>
</dbReference>
<dbReference type="Pfam" id="PF00328">
    <property type="entry name" value="His_Phos_2"/>
    <property type="match status" value="1"/>
</dbReference>
<dbReference type="GO" id="GO:0005794">
    <property type="term" value="C:Golgi apparatus"/>
    <property type="evidence" value="ECO:0007669"/>
    <property type="project" value="TreeGrafter"/>
</dbReference>
<dbReference type="PANTHER" id="PTHR11567">
    <property type="entry name" value="ACID PHOSPHATASE-RELATED"/>
    <property type="match status" value="1"/>
</dbReference>
<dbReference type="VEuPathDB" id="VectorBase:RPRC014190"/>
<evidence type="ECO:0000313" key="7">
    <source>
        <dbReference type="Proteomes" id="UP000015103"/>
    </source>
</evidence>
<dbReference type="InterPro" id="IPR029033">
    <property type="entry name" value="His_PPase_superfam"/>
</dbReference>
<proteinExistence type="inferred from homology"/>
<dbReference type="eggNOG" id="KOG3672">
    <property type="taxonomic scope" value="Eukaryota"/>
</dbReference>
<reference evidence="6" key="1">
    <citation type="submission" date="2015-05" db="UniProtKB">
        <authorList>
            <consortium name="EnsemblMetazoa"/>
        </authorList>
    </citation>
    <scope>IDENTIFICATION</scope>
</reference>
<dbReference type="InterPro" id="IPR050645">
    <property type="entry name" value="Histidine_acid_phosphatase"/>
</dbReference>
<accession>T1ID20</accession>
<evidence type="ECO:0000256" key="1">
    <source>
        <dbReference type="ARBA" id="ARBA00005375"/>
    </source>
</evidence>
<dbReference type="EMBL" id="ACPB03022135">
    <property type="status" value="NOT_ANNOTATED_CDS"/>
    <property type="molecule type" value="Genomic_DNA"/>
</dbReference>
<evidence type="ECO:0000256" key="4">
    <source>
        <dbReference type="ARBA" id="ARBA00040357"/>
    </source>
</evidence>
<comment type="similarity">
    <text evidence="1">Belongs to the histidine acid phosphatase family.</text>
</comment>
<dbReference type="InterPro" id="IPR000560">
    <property type="entry name" value="His_Pase_clade-2"/>
</dbReference>
<dbReference type="EnsemblMetazoa" id="RPRC014190-RA">
    <property type="protein sequence ID" value="RPRC014190-PA"/>
    <property type="gene ID" value="RPRC014190"/>
</dbReference>
<dbReference type="STRING" id="13249.T1ID20"/>
<dbReference type="GO" id="GO:0050650">
    <property type="term" value="P:chondroitin sulfate proteoglycan biosynthetic process"/>
    <property type="evidence" value="ECO:0007669"/>
    <property type="project" value="TreeGrafter"/>
</dbReference>
<dbReference type="HOGENOM" id="CLU_033855_0_0_1"/>
<dbReference type="Gene3D" id="3.40.50.1240">
    <property type="entry name" value="Phosphoglycerate mutase-like"/>
    <property type="match status" value="1"/>
</dbReference>
<dbReference type="PANTHER" id="PTHR11567:SF110">
    <property type="entry name" value="2-PHOSPHOXYLOSE PHOSPHATASE 1"/>
    <property type="match status" value="1"/>
</dbReference>
<keyword evidence="2" id="KW-0378">Hydrolase</keyword>
<evidence type="ECO:0000256" key="2">
    <source>
        <dbReference type="ARBA" id="ARBA00022801"/>
    </source>
</evidence>
<keyword evidence="7" id="KW-1185">Reference proteome</keyword>
<dbReference type="Proteomes" id="UP000015103">
    <property type="component" value="Unassembled WGS sequence"/>
</dbReference>